<feature type="region of interest" description="Disordered" evidence="4">
    <location>
        <begin position="744"/>
        <end position="766"/>
    </location>
</feature>
<sequence>MLYKSLKIFNNVINNKKNYEKLIKCKNLEEIYAVFLLEDSSLGEKEFYEFANEALESFEKIIKSKENSVEKMKNLKNKELDNVVGGKYQDFKKKSLAVVLASLTAMVNVGFSSSVYAKSGEGVLDRYKQSTGSTAAKEEDPSKAKETVIKVLKIIGIIASTFAIVVGGKYLYDNYTPWGQETENTKVKIKDIDTKIADLRKKFQEEGAEIDTLGKQIVQHNNERTELIAKSKENLLSKTLLATAPIQAIAGVVASGKFLYGKFVDLLDLAKKVNVIPQLKYTVREIGESLQDVLVPDTIPLDVTTSIKNLNDVFGYISGQIKAKALIRSQMIQYAFSRDSDHPQPTVLYFYGPSGVGKTQIASLLPFAVSEDPNPFVISASDIDLTQKNISYQLFFGVGSSSGRMNSQNMRGGGLCDYIQSGGKFVIINEYDKMWSPQLDEIFRKILDEGQFTVGGQKVLCGGVMFIITSNEYILRDGVQLEDKTKSITGVIPHDQSFMNRLTFIEFENLTAAEYEPIVMRSFETLRVSFKEKFGIKIKISNEVVSSIAQMVELFNQGARHIDKTFISLIRSKLLQKIDTHPENMEFYKDKTLEINYFNPGSDNPDDFFGVICPEEGEVEVSIPELKEISEEEQQKIAIADQILGLFRNLITGNYHYNRLNVNSAMIVFDEMVGRTNLMNFNTNNMERLEKIKTIIEFLDEFEIDFDNYLQAYNNYTGENFTADQIISEEGDISMKILPETEDLGTTPEPIVPSEESTSIEEVDPNESLTPLELKEISEEEQQKIAIADQILGLFRNLITGNYHYNRLNVNGAMIVFDEMVGRTNLMNFNTNNMERLEKIKTIIEFLDEFEIDFDNYLQAYNNYTGENFTADQIISEEGDISMKILPETEDLGTTPEPIVPSEESTSIEEVDPNESLTPLELKEISEEEQQKIAIADQILGLFRNLITGNYHYNRLNVNGAMIVFDEMVGRTNLMNFNTNNMERLEKIKTIIEFLDEFEIDFDNYLQAYNNYTGENFTADQIISEEGDISMKILPKTEDLRTTPEPIVPSEESTPIEEVDPNESLTPSWDEEIEEQTITDTATEILPRTEDPKPTPEEFHTK</sequence>
<feature type="coiled-coil region" evidence="3">
    <location>
        <begin position="48"/>
        <end position="82"/>
    </location>
</feature>
<feature type="region of interest" description="Disordered" evidence="4">
    <location>
        <begin position="892"/>
        <end position="914"/>
    </location>
</feature>
<dbReference type="SUPFAM" id="SSF52540">
    <property type="entry name" value="P-loop containing nucleoside triphosphate hydrolases"/>
    <property type="match status" value="1"/>
</dbReference>
<evidence type="ECO:0000313" key="6">
    <source>
        <dbReference type="EMBL" id="BED92518.1"/>
    </source>
</evidence>
<dbReference type="SMART" id="SM00382">
    <property type="entry name" value="AAA"/>
    <property type="match status" value="1"/>
</dbReference>
<dbReference type="PANTHER" id="PTHR11638">
    <property type="entry name" value="ATP-DEPENDENT CLP PROTEASE"/>
    <property type="match status" value="1"/>
</dbReference>
<evidence type="ECO:0000256" key="2">
    <source>
        <dbReference type="ARBA" id="ARBA00022840"/>
    </source>
</evidence>
<dbReference type="GO" id="GO:0005524">
    <property type="term" value="F:ATP binding"/>
    <property type="evidence" value="ECO:0007669"/>
    <property type="project" value="UniProtKB-KW"/>
</dbReference>
<dbReference type="GO" id="GO:0005737">
    <property type="term" value="C:cytoplasm"/>
    <property type="evidence" value="ECO:0007669"/>
    <property type="project" value="TreeGrafter"/>
</dbReference>
<dbReference type="GO" id="GO:0016887">
    <property type="term" value="F:ATP hydrolysis activity"/>
    <property type="evidence" value="ECO:0007669"/>
    <property type="project" value="TreeGrafter"/>
</dbReference>
<dbReference type="InterPro" id="IPR027417">
    <property type="entry name" value="P-loop_NTPase"/>
</dbReference>
<dbReference type="EMBL" id="AP027925">
    <property type="protein sequence ID" value="BED92518.1"/>
    <property type="molecule type" value="Genomic_DNA"/>
</dbReference>
<dbReference type="InterPro" id="IPR003593">
    <property type="entry name" value="AAA+_ATPase"/>
</dbReference>
<proteinExistence type="predicted"/>
<evidence type="ECO:0000256" key="3">
    <source>
        <dbReference type="SAM" id="Coils"/>
    </source>
</evidence>
<organism evidence="6">
    <name type="scientific">Candidatus Paraimprobicoccus trichonymphae</name>
    <dbReference type="NCBI Taxonomy" id="3033793"/>
    <lineage>
        <taxon>Bacteria</taxon>
        <taxon>Bacillati</taxon>
        <taxon>Bacillota</taxon>
        <taxon>Clostridia</taxon>
        <taxon>Candidatus Paraimprobicoccus</taxon>
    </lineage>
</organism>
<gene>
    <name evidence="6" type="ORF">RsTaC01_0265</name>
</gene>
<evidence type="ECO:0000256" key="1">
    <source>
        <dbReference type="ARBA" id="ARBA00022741"/>
    </source>
</evidence>
<keyword evidence="1" id="KW-0547">Nucleotide-binding</keyword>
<reference evidence="6" key="1">
    <citation type="journal article" date="2023" name="ISME J.">
        <title>Emergence of putative energy parasites within Clostridia revealed by genome analysis of a novel endosymbiotic clade.</title>
        <authorList>
            <person name="Takahashi K."/>
            <person name="Kuwahara H."/>
            <person name="Horikawa Y."/>
            <person name="Izawa K."/>
            <person name="Kato D."/>
            <person name="Inagaki T."/>
            <person name="Yuki M."/>
            <person name="Ohkuma M."/>
            <person name="Hongoh Y."/>
        </authorList>
    </citation>
    <scope>NUCLEOTIDE SEQUENCE</scope>
    <source>
        <strain evidence="6">RsTa-C01</strain>
    </source>
</reference>
<feature type="domain" description="AAA+ ATPase" evidence="5">
    <location>
        <begin position="344"/>
        <end position="498"/>
    </location>
</feature>
<dbReference type="Proteomes" id="UP001335720">
    <property type="component" value="Chromosome"/>
</dbReference>
<accession>A0AA48KXK9</accession>
<keyword evidence="3" id="KW-0175">Coiled coil</keyword>
<dbReference type="PANTHER" id="PTHR11638:SF18">
    <property type="entry name" value="HEAT SHOCK PROTEIN 104"/>
    <property type="match status" value="1"/>
</dbReference>
<dbReference type="GO" id="GO:0034605">
    <property type="term" value="P:cellular response to heat"/>
    <property type="evidence" value="ECO:0007669"/>
    <property type="project" value="TreeGrafter"/>
</dbReference>
<evidence type="ECO:0000259" key="5">
    <source>
        <dbReference type="SMART" id="SM00382"/>
    </source>
</evidence>
<dbReference type="InterPro" id="IPR050130">
    <property type="entry name" value="ClpA_ClpB"/>
</dbReference>
<feature type="region of interest" description="Disordered" evidence="4">
    <location>
        <begin position="1036"/>
        <end position="1102"/>
    </location>
</feature>
<keyword evidence="2" id="KW-0067">ATP-binding</keyword>
<dbReference type="AlphaFoldDB" id="A0AA48KXK9"/>
<protein>
    <submittedName>
        <fullName evidence="6">AAA family ATPase</fullName>
    </submittedName>
</protein>
<evidence type="ECO:0000256" key="4">
    <source>
        <dbReference type="SAM" id="MobiDB-lite"/>
    </source>
</evidence>
<dbReference type="KEGG" id="ptrh:RsTaC01_0265"/>
<dbReference type="Gene3D" id="3.40.50.300">
    <property type="entry name" value="P-loop containing nucleotide triphosphate hydrolases"/>
    <property type="match status" value="1"/>
</dbReference>
<name>A0AA48KXK9_9FIRM</name>
<feature type="compositionally biased region" description="Basic and acidic residues" evidence="4">
    <location>
        <begin position="1087"/>
        <end position="1102"/>
    </location>
</feature>